<evidence type="ECO:0000256" key="4">
    <source>
        <dbReference type="ARBA" id="ARBA00023212"/>
    </source>
</evidence>
<dbReference type="Pfam" id="PF21041">
    <property type="entry name" value="XMAP215_CLASP_TOG"/>
    <property type="match status" value="1"/>
</dbReference>
<comment type="subcellular location">
    <subcellularLocation>
        <location evidence="1">Cytoplasm</location>
        <location evidence="1">Cytoskeleton</location>
    </subcellularLocation>
</comment>
<name>A0A4U5PF93_STECR</name>
<evidence type="ECO:0000256" key="3">
    <source>
        <dbReference type="ARBA" id="ARBA00022737"/>
    </source>
</evidence>
<dbReference type="GO" id="GO:0051010">
    <property type="term" value="F:microtubule plus-end binding"/>
    <property type="evidence" value="ECO:0007669"/>
    <property type="project" value="InterPro"/>
</dbReference>
<evidence type="ECO:0000256" key="6">
    <source>
        <dbReference type="PROSITE-ProRule" id="PRU00103"/>
    </source>
</evidence>
<dbReference type="FunFam" id="1.25.10.10:FF:000019">
    <property type="entry name" value="Cytoskeleton-associated protein 5"/>
    <property type="match status" value="2"/>
</dbReference>
<protein>
    <recommendedName>
        <fullName evidence="8">TOG domain-containing protein</fullName>
    </recommendedName>
</protein>
<proteinExistence type="inferred from homology"/>
<dbReference type="STRING" id="34508.A0A4U5PF93"/>
<sequence>MRRGFRRVAVAVTAEKRRIRSFELCSSLGTTMHGSLGHTRSRGRVDEASSELLRAAGEQKVAGKEALQAFIDIAQANPKFCPKANYGEIVSVVKKLLEKDANINVAAAAARCITAMATGLRKKFASHAAIVIPVIFEKFKEKKPTLREPLVECIDVVAQTIPFDNMADDLTAALGKPNPSIKAQTDLFLYRSLKNFTAATAPKKTLKQIAPLIVKHTGESDPEVREASYQALGALMKAVGEKAALVFISEIAEDKIKMGKITEYRDKAAAEAAAAEAAKAAESAPAQQSSSAAADDDEVSSAPPSAREAVKEPEIDPWDMHDPVDVLTKLPANFYEQLESKKWLGSKEALQAFIDIAQANPKFCPKANYGEIVAVAKKLLEKDANINVAAAAARCITAMATGLRKKFASHAAIVIPVIFEKFKEKKPTLREPLVECIDAVAQTIPFDNILTAALGKPNPSIKAQTDLFLYRSLKNFTDRCHGSQEDPEANRTFDCEAHGRIGP</sequence>
<organism evidence="9 10">
    <name type="scientific">Steinernema carpocapsae</name>
    <name type="common">Entomopathogenic nematode</name>
    <dbReference type="NCBI Taxonomy" id="34508"/>
    <lineage>
        <taxon>Eukaryota</taxon>
        <taxon>Metazoa</taxon>
        <taxon>Ecdysozoa</taxon>
        <taxon>Nematoda</taxon>
        <taxon>Chromadorea</taxon>
        <taxon>Rhabditida</taxon>
        <taxon>Tylenchina</taxon>
        <taxon>Panagrolaimomorpha</taxon>
        <taxon>Strongyloidoidea</taxon>
        <taxon>Steinernematidae</taxon>
        <taxon>Steinernema</taxon>
    </lineage>
</organism>
<feature type="region of interest" description="Disordered" evidence="7">
    <location>
        <begin position="279"/>
        <end position="322"/>
    </location>
</feature>
<comment type="caution">
    <text evidence="9">The sequence shown here is derived from an EMBL/GenBank/DDBJ whole genome shotgun (WGS) entry which is preliminary data.</text>
</comment>
<dbReference type="GO" id="GO:0007051">
    <property type="term" value="P:spindle organization"/>
    <property type="evidence" value="ECO:0007669"/>
    <property type="project" value="InterPro"/>
</dbReference>
<dbReference type="InterPro" id="IPR045110">
    <property type="entry name" value="XMAP215"/>
</dbReference>
<feature type="compositionally biased region" description="Basic and acidic residues" evidence="7">
    <location>
        <begin position="308"/>
        <end position="322"/>
    </location>
</feature>
<dbReference type="PANTHER" id="PTHR12609">
    <property type="entry name" value="MICROTUBULE ASSOCIATED PROTEIN XMAP215"/>
    <property type="match status" value="1"/>
</dbReference>
<dbReference type="GO" id="GO:0030951">
    <property type="term" value="P:establishment or maintenance of microtubule cytoskeleton polarity"/>
    <property type="evidence" value="ECO:0007669"/>
    <property type="project" value="InterPro"/>
</dbReference>
<accession>A0A4U5PF93</accession>
<reference evidence="9 10" key="2">
    <citation type="journal article" date="2019" name="G3 (Bethesda)">
        <title>Hybrid Assembly of the Genome of the Entomopathogenic Nematode Steinernema carpocapsae Identifies the X-Chromosome.</title>
        <authorList>
            <person name="Serra L."/>
            <person name="Macchietto M."/>
            <person name="Macias-Munoz A."/>
            <person name="McGill C.J."/>
            <person name="Rodriguez I.M."/>
            <person name="Rodriguez B."/>
            <person name="Murad R."/>
            <person name="Mortazavi A."/>
        </authorList>
    </citation>
    <scope>NUCLEOTIDE SEQUENCE [LARGE SCALE GENOMIC DNA]</scope>
    <source>
        <strain evidence="9 10">ALL</strain>
    </source>
</reference>
<dbReference type="InterPro" id="IPR021133">
    <property type="entry name" value="HEAT_type_2"/>
</dbReference>
<feature type="domain" description="TOG" evidence="8">
    <location>
        <begin position="40"/>
        <end position="274"/>
    </location>
</feature>
<dbReference type="AlphaFoldDB" id="A0A4U5PF93"/>
<dbReference type="InterPro" id="IPR016024">
    <property type="entry name" value="ARM-type_fold"/>
</dbReference>
<dbReference type="GO" id="GO:0005856">
    <property type="term" value="C:cytoskeleton"/>
    <property type="evidence" value="ECO:0007669"/>
    <property type="project" value="UniProtKB-SubCell"/>
</dbReference>
<keyword evidence="10" id="KW-1185">Reference proteome</keyword>
<reference evidence="9 10" key="1">
    <citation type="journal article" date="2015" name="Genome Biol.">
        <title>Comparative genomics of Steinernema reveals deeply conserved gene regulatory networks.</title>
        <authorList>
            <person name="Dillman A.R."/>
            <person name="Macchietto M."/>
            <person name="Porter C.F."/>
            <person name="Rogers A."/>
            <person name="Williams B."/>
            <person name="Antoshechkin I."/>
            <person name="Lee M.M."/>
            <person name="Goodwin Z."/>
            <person name="Lu X."/>
            <person name="Lewis E.E."/>
            <person name="Goodrich-Blair H."/>
            <person name="Stock S.P."/>
            <person name="Adams B.J."/>
            <person name="Sternberg P.W."/>
            <person name="Mortazavi A."/>
        </authorList>
    </citation>
    <scope>NUCLEOTIDE SEQUENCE [LARGE SCALE GENOMIC DNA]</scope>
    <source>
        <strain evidence="9 10">ALL</strain>
    </source>
</reference>
<comment type="similarity">
    <text evidence="5">Belongs to the TOG/XMAP215 family.</text>
</comment>
<evidence type="ECO:0000313" key="9">
    <source>
        <dbReference type="EMBL" id="TKR95209.1"/>
    </source>
</evidence>
<evidence type="ECO:0000259" key="8">
    <source>
        <dbReference type="SMART" id="SM01349"/>
    </source>
</evidence>
<keyword evidence="3" id="KW-0677">Repeat</keyword>
<dbReference type="InterPro" id="IPR048491">
    <property type="entry name" value="XMAP215_CLASP_TOG"/>
</dbReference>
<keyword evidence="4" id="KW-0206">Cytoskeleton</keyword>
<evidence type="ECO:0000256" key="5">
    <source>
        <dbReference type="ARBA" id="ARBA00025722"/>
    </source>
</evidence>
<dbReference type="PROSITE" id="PS50077">
    <property type="entry name" value="HEAT_REPEAT"/>
    <property type="match status" value="1"/>
</dbReference>
<evidence type="ECO:0000256" key="2">
    <source>
        <dbReference type="ARBA" id="ARBA00022490"/>
    </source>
</evidence>
<dbReference type="OrthoDB" id="205662at2759"/>
<evidence type="ECO:0000256" key="7">
    <source>
        <dbReference type="SAM" id="MobiDB-lite"/>
    </source>
</evidence>
<feature type="repeat" description="HEAT" evidence="6">
    <location>
        <begin position="209"/>
        <end position="244"/>
    </location>
</feature>
<dbReference type="InterPro" id="IPR034085">
    <property type="entry name" value="TOG"/>
</dbReference>
<dbReference type="Proteomes" id="UP000298663">
    <property type="component" value="Unassembled WGS sequence"/>
</dbReference>
<evidence type="ECO:0000313" key="10">
    <source>
        <dbReference type="Proteomes" id="UP000298663"/>
    </source>
</evidence>
<dbReference type="Gene3D" id="1.25.10.10">
    <property type="entry name" value="Leucine-rich Repeat Variant"/>
    <property type="match status" value="2"/>
</dbReference>
<dbReference type="GO" id="GO:0061863">
    <property type="term" value="F:microtubule plus end polymerase"/>
    <property type="evidence" value="ECO:0007669"/>
    <property type="project" value="InterPro"/>
</dbReference>
<evidence type="ECO:0000256" key="1">
    <source>
        <dbReference type="ARBA" id="ARBA00004245"/>
    </source>
</evidence>
<dbReference type="SUPFAM" id="SSF48371">
    <property type="entry name" value="ARM repeat"/>
    <property type="match status" value="1"/>
</dbReference>
<dbReference type="InterPro" id="IPR011989">
    <property type="entry name" value="ARM-like"/>
</dbReference>
<dbReference type="EMBL" id="AZBU02000002">
    <property type="protein sequence ID" value="TKR95209.1"/>
    <property type="molecule type" value="Genomic_DNA"/>
</dbReference>
<feature type="region of interest" description="Disordered" evidence="7">
    <location>
        <begin position="481"/>
        <end position="503"/>
    </location>
</feature>
<keyword evidence="2" id="KW-0963">Cytoplasm</keyword>
<dbReference type="GO" id="GO:0046785">
    <property type="term" value="P:microtubule polymerization"/>
    <property type="evidence" value="ECO:0007669"/>
    <property type="project" value="InterPro"/>
</dbReference>
<feature type="domain" description="TOG" evidence="8">
    <location>
        <begin position="319"/>
        <end position="503"/>
    </location>
</feature>
<dbReference type="SMART" id="SM01349">
    <property type="entry name" value="TOG"/>
    <property type="match status" value="2"/>
</dbReference>
<gene>
    <name evidence="9" type="ORF">L596_009406</name>
</gene>
<feature type="compositionally biased region" description="Low complexity" evidence="7">
    <location>
        <begin position="279"/>
        <end position="293"/>
    </location>
</feature>